<dbReference type="Gene3D" id="3.30.1330.60">
    <property type="entry name" value="OmpA-like domain"/>
    <property type="match status" value="1"/>
</dbReference>
<accession>A0A1G7WH78</accession>
<sequence length="396" mass="40800">MGLKSVVTVGLAAALALGLPAHAQYQVLDNAGRAAPEGEAATSDDYHWAIAVDGGVVAMSGDVPYDSVANLLSRRAGISAELGVRPDAPLGFLRDALLAIEAVGYLEQGEVGYRDGAWSLTGTMLPGEDVSDLTSLLANPTGPGPAWVLALEEPAETAAIPASIDPSPLPEAENAELTSRVDVLLAEAPAPEEPAPEPSDVDASSTVSEEIVQDAPEAPESEPSDIVVEVAPQPDAVAEPAPEEDVSAEVEIARSMPEPEPTDAAAVAMCEAQVADLLDSRSVLFASGRSAITEDSQTLLSDLADVFAICPDAPIYVEGHTDADGGDRANLLLSLSRAESVVDALVDLGVRPGRLYAVGYGASLPIASNDTPAGKAQNRRIVFNFEDIAAQGGVER</sequence>
<evidence type="ECO:0000259" key="7">
    <source>
        <dbReference type="PROSITE" id="PS51123"/>
    </source>
</evidence>
<gene>
    <name evidence="8" type="ORF">SAMN04487974_106161</name>
</gene>
<evidence type="ECO:0000256" key="2">
    <source>
        <dbReference type="ARBA" id="ARBA00023136"/>
    </source>
</evidence>
<evidence type="ECO:0000313" key="9">
    <source>
        <dbReference type="Proteomes" id="UP000199495"/>
    </source>
</evidence>
<evidence type="ECO:0000256" key="6">
    <source>
        <dbReference type="SAM" id="SignalP"/>
    </source>
</evidence>
<proteinExistence type="predicted"/>
<evidence type="ECO:0000313" key="8">
    <source>
        <dbReference type="EMBL" id="SDG71333.1"/>
    </source>
</evidence>
<dbReference type="InterPro" id="IPR050330">
    <property type="entry name" value="Bact_OuterMem_StrucFunc"/>
</dbReference>
<keyword evidence="9" id="KW-1185">Reference proteome</keyword>
<dbReference type="AlphaFoldDB" id="A0A1G7WH78"/>
<dbReference type="PANTHER" id="PTHR30329">
    <property type="entry name" value="STATOR ELEMENT OF FLAGELLAR MOTOR COMPLEX"/>
    <property type="match status" value="1"/>
</dbReference>
<keyword evidence="2 4" id="KW-0472">Membrane</keyword>
<comment type="subcellular location">
    <subcellularLocation>
        <location evidence="1">Cell outer membrane</location>
    </subcellularLocation>
</comment>
<evidence type="ECO:0000256" key="5">
    <source>
        <dbReference type="SAM" id="MobiDB-lite"/>
    </source>
</evidence>
<evidence type="ECO:0000256" key="1">
    <source>
        <dbReference type="ARBA" id="ARBA00004442"/>
    </source>
</evidence>
<dbReference type="PROSITE" id="PS51123">
    <property type="entry name" value="OMPA_2"/>
    <property type="match status" value="1"/>
</dbReference>
<dbReference type="SUPFAM" id="SSF103088">
    <property type="entry name" value="OmpA-like"/>
    <property type="match status" value="1"/>
</dbReference>
<dbReference type="InterPro" id="IPR036737">
    <property type="entry name" value="OmpA-like_sf"/>
</dbReference>
<evidence type="ECO:0000256" key="4">
    <source>
        <dbReference type="PROSITE-ProRule" id="PRU00473"/>
    </source>
</evidence>
<dbReference type="EMBL" id="FNCS01000006">
    <property type="protein sequence ID" value="SDG71333.1"/>
    <property type="molecule type" value="Genomic_DNA"/>
</dbReference>
<dbReference type="STRING" id="440168.SAMN04487974_106161"/>
<protein>
    <submittedName>
        <fullName evidence="8">OmpA-OmpF porin, OOP family</fullName>
    </submittedName>
</protein>
<reference evidence="8 9" key="1">
    <citation type="submission" date="2016-10" db="EMBL/GenBank/DDBJ databases">
        <authorList>
            <person name="de Groot N.N."/>
        </authorList>
    </citation>
    <scope>NUCLEOTIDE SEQUENCE [LARGE SCALE GENOMIC DNA]</scope>
    <source>
        <strain evidence="8 9">CGMCC 1.10267</strain>
    </source>
</reference>
<dbReference type="InterPro" id="IPR006664">
    <property type="entry name" value="OMP_bac"/>
</dbReference>
<keyword evidence="3" id="KW-0998">Cell outer membrane</keyword>
<dbReference type="OrthoDB" id="5525824at2"/>
<feature type="chain" id="PRO_5011466591" evidence="6">
    <location>
        <begin position="24"/>
        <end position="396"/>
    </location>
</feature>
<feature type="domain" description="OmpA-like" evidence="7">
    <location>
        <begin position="272"/>
        <end position="389"/>
    </location>
</feature>
<dbReference type="GO" id="GO:0009279">
    <property type="term" value="C:cell outer membrane"/>
    <property type="evidence" value="ECO:0007669"/>
    <property type="project" value="UniProtKB-SubCell"/>
</dbReference>
<dbReference type="PANTHER" id="PTHR30329:SF21">
    <property type="entry name" value="LIPOPROTEIN YIAD-RELATED"/>
    <property type="match status" value="1"/>
</dbReference>
<dbReference type="InterPro" id="IPR006665">
    <property type="entry name" value="OmpA-like"/>
</dbReference>
<organism evidence="8 9">
    <name type="scientific">Pelagibacterium luteolum</name>
    <dbReference type="NCBI Taxonomy" id="440168"/>
    <lineage>
        <taxon>Bacteria</taxon>
        <taxon>Pseudomonadati</taxon>
        <taxon>Pseudomonadota</taxon>
        <taxon>Alphaproteobacteria</taxon>
        <taxon>Hyphomicrobiales</taxon>
        <taxon>Devosiaceae</taxon>
        <taxon>Pelagibacterium</taxon>
    </lineage>
</organism>
<name>A0A1G7WH78_9HYPH</name>
<dbReference type="Pfam" id="PF00691">
    <property type="entry name" value="OmpA"/>
    <property type="match status" value="1"/>
</dbReference>
<feature type="signal peptide" evidence="6">
    <location>
        <begin position="1"/>
        <end position="23"/>
    </location>
</feature>
<dbReference type="PRINTS" id="PR01021">
    <property type="entry name" value="OMPADOMAIN"/>
</dbReference>
<evidence type="ECO:0000256" key="3">
    <source>
        <dbReference type="ARBA" id="ARBA00023237"/>
    </source>
</evidence>
<dbReference type="Proteomes" id="UP000199495">
    <property type="component" value="Unassembled WGS sequence"/>
</dbReference>
<dbReference type="RefSeq" id="WP_090596636.1">
    <property type="nucleotide sequence ID" value="NZ_FNCS01000006.1"/>
</dbReference>
<feature type="region of interest" description="Disordered" evidence="5">
    <location>
        <begin position="190"/>
        <end position="225"/>
    </location>
</feature>
<dbReference type="CDD" id="cd07185">
    <property type="entry name" value="OmpA_C-like"/>
    <property type="match status" value="1"/>
</dbReference>
<keyword evidence="6" id="KW-0732">Signal</keyword>